<evidence type="ECO:0000256" key="1">
    <source>
        <dbReference type="SAM" id="Phobius"/>
    </source>
</evidence>
<keyword evidence="1" id="KW-0472">Membrane</keyword>
<protein>
    <submittedName>
        <fullName evidence="3">DUF3592 domain-containing protein</fullName>
    </submittedName>
</protein>
<feature type="domain" description="DUF3592" evidence="2">
    <location>
        <begin position="44"/>
        <end position="117"/>
    </location>
</feature>
<organism evidence="3 4">
    <name type="scientific">Brachybacterium hainanense</name>
    <dbReference type="NCBI Taxonomy" id="1541174"/>
    <lineage>
        <taxon>Bacteria</taxon>
        <taxon>Bacillati</taxon>
        <taxon>Actinomycetota</taxon>
        <taxon>Actinomycetes</taxon>
        <taxon>Micrococcales</taxon>
        <taxon>Dermabacteraceae</taxon>
        <taxon>Brachybacterium</taxon>
    </lineage>
</organism>
<name>A0ABV6R685_9MICO</name>
<accession>A0ABV6R685</accession>
<feature type="transmembrane region" description="Helical" evidence="1">
    <location>
        <begin position="6"/>
        <end position="28"/>
    </location>
</feature>
<gene>
    <name evidence="3" type="ORF">ACFFF6_00835</name>
</gene>
<evidence type="ECO:0000313" key="4">
    <source>
        <dbReference type="Proteomes" id="UP001589793"/>
    </source>
</evidence>
<feature type="transmembrane region" description="Helical" evidence="1">
    <location>
        <begin position="130"/>
        <end position="151"/>
    </location>
</feature>
<evidence type="ECO:0000259" key="2">
    <source>
        <dbReference type="Pfam" id="PF12158"/>
    </source>
</evidence>
<comment type="caution">
    <text evidence="3">The sequence shown here is derived from an EMBL/GenBank/DDBJ whole genome shotgun (WGS) entry which is preliminary data.</text>
</comment>
<keyword evidence="4" id="KW-1185">Reference proteome</keyword>
<dbReference type="Proteomes" id="UP001589793">
    <property type="component" value="Unassembled WGS sequence"/>
</dbReference>
<reference evidence="3 4" key="1">
    <citation type="submission" date="2024-09" db="EMBL/GenBank/DDBJ databases">
        <authorList>
            <person name="Sun Q."/>
            <person name="Mori K."/>
        </authorList>
    </citation>
    <scope>NUCLEOTIDE SEQUENCE [LARGE SCALE GENOMIC DNA]</scope>
    <source>
        <strain evidence="3 4">CICC 10874</strain>
    </source>
</reference>
<evidence type="ECO:0000313" key="3">
    <source>
        <dbReference type="EMBL" id="MFC0672494.1"/>
    </source>
</evidence>
<dbReference type="Pfam" id="PF12158">
    <property type="entry name" value="DUF3592"/>
    <property type="match status" value="1"/>
</dbReference>
<dbReference type="RefSeq" id="WP_376977317.1">
    <property type="nucleotide sequence ID" value="NZ_JBHLSV010000001.1"/>
</dbReference>
<dbReference type="EMBL" id="JBHLSV010000001">
    <property type="protein sequence ID" value="MFC0672494.1"/>
    <property type="molecule type" value="Genomic_DNA"/>
</dbReference>
<keyword evidence="1" id="KW-1133">Transmembrane helix</keyword>
<keyword evidence="1" id="KW-0812">Transmembrane</keyword>
<proteinExistence type="predicted"/>
<dbReference type="InterPro" id="IPR021994">
    <property type="entry name" value="DUF3592"/>
</dbReference>
<sequence>MFEHFSILFMAVPLLIIAIALVTALRAVRRLLQALSLTSRGARTTGTVISSNLQVTSHSSGSSGSRTTRALVETIEFRTRDGQRVRAIPAVSDVGMLDRTGMEVEVCYDEQRPDRFIAPKDGGSPNLLRLAGPILSAVVMIGFALFFLWFSRGILGFQAMM</sequence>